<dbReference type="Gene3D" id="3.60.15.10">
    <property type="entry name" value="Ribonuclease Z/Hydroxyacylglutathione hydrolase-like"/>
    <property type="match status" value="1"/>
</dbReference>
<protein>
    <submittedName>
        <fullName evidence="3">Metallo-beta-lactamase superfamily protein</fullName>
    </submittedName>
</protein>
<name>A0A518GZY7_9BACT</name>
<dbReference type="InterPro" id="IPR001279">
    <property type="entry name" value="Metallo-B-lactamas"/>
</dbReference>
<dbReference type="SUPFAM" id="SSF56281">
    <property type="entry name" value="Metallo-hydrolase/oxidoreductase"/>
    <property type="match status" value="1"/>
</dbReference>
<organism evidence="3 4">
    <name type="scientific">Tautonia plasticadhaerens</name>
    <dbReference type="NCBI Taxonomy" id="2527974"/>
    <lineage>
        <taxon>Bacteria</taxon>
        <taxon>Pseudomonadati</taxon>
        <taxon>Planctomycetota</taxon>
        <taxon>Planctomycetia</taxon>
        <taxon>Isosphaerales</taxon>
        <taxon>Isosphaeraceae</taxon>
        <taxon>Tautonia</taxon>
    </lineage>
</organism>
<feature type="chain" id="PRO_5021806751" evidence="1">
    <location>
        <begin position="26"/>
        <end position="360"/>
    </location>
</feature>
<reference evidence="3 4" key="1">
    <citation type="submission" date="2019-02" db="EMBL/GenBank/DDBJ databases">
        <title>Deep-cultivation of Planctomycetes and their phenomic and genomic characterization uncovers novel biology.</title>
        <authorList>
            <person name="Wiegand S."/>
            <person name="Jogler M."/>
            <person name="Boedeker C."/>
            <person name="Pinto D."/>
            <person name="Vollmers J."/>
            <person name="Rivas-Marin E."/>
            <person name="Kohn T."/>
            <person name="Peeters S.H."/>
            <person name="Heuer A."/>
            <person name="Rast P."/>
            <person name="Oberbeckmann S."/>
            <person name="Bunk B."/>
            <person name="Jeske O."/>
            <person name="Meyerdierks A."/>
            <person name="Storesund J.E."/>
            <person name="Kallscheuer N."/>
            <person name="Luecker S."/>
            <person name="Lage O.M."/>
            <person name="Pohl T."/>
            <person name="Merkel B.J."/>
            <person name="Hornburger P."/>
            <person name="Mueller R.-W."/>
            <person name="Bruemmer F."/>
            <person name="Labrenz M."/>
            <person name="Spormann A.M."/>
            <person name="Op den Camp H."/>
            <person name="Overmann J."/>
            <person name="Amann R."/>
            <person name="Jetten M.S.M."/>
            <person name="Mascher T."/>
            <person name="Medema M.H."/>
            <person name="Devos D.P."/>
            <person name="Kaster A.-K."/>
            <person name="Ovreas L."/>
            <person name="Rohde M."/>
            <person name="Galperin M.Y."/>
            <person name="Jogler C."/>
        </authorList>
    </citation>
    <scope>NUCLEOTIDE SEQUENCE [LARGE SCALE GENOMIC DNA]</scope>
    <source>
        <strain evidence="3 4">ElP</strain>
    </source>
</reference>
<feature type="domain" description="Metallo-beta-lactamase" evidence="2">
    <location>
        <begin position="42"/>
        <end position="221"/>
    </location>
</feature>
<dbReference type="KEGG" id="tpla:ElP_20250"/>
<feature type="signal peptide" evidence="1">
    <location>
        <begin position="1"/>
        <end position="25"/>
    </location>
</feature>
<keyword evidence="4" id="KW-1185">Reference proteome</keyword>
<keyword evidence="1" id="KW-0732">Signal</keyword>
<dbReference type="RefSeq" id="WP_145268820.1">
    <property type="nucleotide sequence ID" value="NZ_CP036426.1"/>
</dbReference>
<gene>
    <name evidence="3" type="ORF">ElP_20250</name>
</gene>
<dbReference type="Proteomes" id="UP000317835">
    <property type="component" value="Chromosome"/>
</dbReference>
<dbReference type="PANTHER" id="PTHR30619">
    <property type="entry name" value="DNA INTERNALIZATION/COMPETENCE PROTEIN COMEC/REC2"/>
    <property type="match status" value="1"/>
</dbReference>
<evidence type="ECO:0000313" key="3">
    <source>
        <dbReference type="EMBL" id="QDV34142.1"/>
    </source>
</evidence>
<accession>A0A518GZY7</accession>
<dbReference type="PANTHER" id="PTHR30619:SF1">
    <property type="entry name" value="RECOMBINATION PROTEIN 2"/>
    <property type="match status" value="1"/>
</dbReference>
<dbReference type="Pfam" id="PF00753">
    <property type="entry name" value="Lactamase_B"/>
    <property type="match status" value="1"/>
</dbReference>
<proteinExistence type="predicted"/>
<dbReference type="EMBL" id="CP036426">
    <property type="protein sequence ID" value="QDV34142.1"/>
    <property type="molecule type" value="Genomic_DNA"/>
</dbReference>
<dbReference type="InterPro" id="IPR052159">
    <property type="entry name" value="Competence_DNA_uptake"/>
</dbReference>
<dbReference type="SMART" id="SM00849">
    <property type="entry name" value="Lactamase_B"/>
    <property type="match status" value="1"/>
</dbReference>
<dbReference type="InterPro" id="IPR036866">
    <property type="entry name" value="RibonucZ/Hydroxyglut_hydro"/>
</dbReference>
<dbReference type="AlphaFoldDB" id="A0A518GZY7"/>
<evidence type="ECO:0000313" key="4">
    <source>
        <dbReference type="Proteomes" id="UP000317835"/>
    </source>
</evidence>
<evidence type="ECO:0000259" key="2">
    <source>
        <dbReference type="SMART" id="SM00849"/>
    </source>
</evidence>
<evidence type="ECO:0000256" key="1">
    <source>
        <dbReference type="SAM" id="SignalP"/>
    </source>
</evidence>
<dbReference type="OrthoDB" id="9761531at2"/>
<sequence precursor="true">MRVIPSRVACLLLIAASTAPTPALARQAEGPGLEIYYIDVLGGAATLVVTPDRESILIDSGWPGLDDRDPKRIEHVLKDVAGLDHLDHLVTTHWHTDHYGGVAGLAKRVRIDRYWDRGLPSDGIDGLDFPDGPKPDDPLLVAYLAASEGKRTVLRPGDMLPLEGEVSALVLASGGEVIGGDGAPNARCDDLPPDLPEDRSDNARSLALVFRLGRFDFLDCGDLTWNIERQLVCPVDRIGRGEARDDAVDLYQVTHHGLDVSNHPTLVQTIRPTVTIMNNGPRKGGSAEVVRLLGSIPSIEANYQMHRNVTTGPEDNTDPALIANDSPEGGQFIRVRVEPDGSRFSVQIGEDGPGRSFEVR</sequence>